<comment type="caution">
    <text evidence="1">The sequence shown here is derived from an EMBL/GenBank/DDBJ whole genome shotgun (WGS) entry which is preliminary data.</text>
</comment>
<dbReference type="InterPro" id="IPR013744">
    <property type="entry name" value="SidJ"/>
</dbReference>
<organism evidence="1 2">
    <name type="scientific">Exophiala viscosa</name>
    <dbReference type="NCBI Taxonomy" id="2486360"/>
    <lineage>
        <taxon>Eukaryota</taxon>
        <taxon>Fungi</taxon>
        <taxon>Dikarya</taxon>
        <taxon>Ascomycota</taxon>
        <taxon>Pezizomycotina</taxon>
        <taxon>Eurotiomycetes</taxon>
        <taxon>Chaetothyriomycetidae</taxon>
        <taxon>Chaetothyriales</taxon>
        <taxon>Herpotrichiellaceae</taxon>
        <taxon>Exophiala</taxon>
    </lineage>
</organism>
<evidence type="ECO:0000313" key="1">
    <source>
        <dbReference type="EMBL" id="KAI1615623.1"/>
    </source>
</evidence>
<gene>
    <name evidence="1" type="ORF">EDD36DRAFT_193158</name>
</gene>
<dbReference type="PANTHER" id="PTHR31591">
    <property type="entry name" value="UPF0613 PROTEIN PB24D3.06C"/>
    <property type="match status" value="1"/>
</dbReference>
<protein>
    <submittedName>
        <fullName evidence="1">Uncharacterized protein</fullName>
    </submittedName>
</protein>
<dbReference type="PANTHER" id="PTHR31591:SF1">
    <property type="entry name" value="UPF0613 PROTEIN PB24D3.06C"/>
    <property type="match status" value="1"/>
</dbReference>
<dbReference type="Proteomes" id="UP001203852">
    <property type="component" value="Unassembled WGS sequence"/>
</dbReference>
<evidence type="ECO:0000313" key="2">
    <source>
        <dbReference type="Proteomes" id="UP001203852"/>
    </source>
</evidence>
<dbReference type="InterPro" id="IPR029058">
    <property type="entry name" value="AB_hydrolase_fold"/>
</dbReference>
<dbReference type="EMBL" id="MU404352">
    <property type="protein sequence ID" value="KAI1615623.1"/>
    <property type="molecule type" value="Genomic_DNA"/>
</dbReference>
<dbReference type="Pfam" id="PF08538">
    <property type="entry name" value="DUF1749"/>
    <property type="match status" value="1"/>
</dbReference>
<dbReference type="AlphaFoldDB" id="A0AAN6IFH7"/>
<keyword evidence="2" id="KW-1185">Reference proteome</keyword>
<dbReference type="SUPFAM" id="SSF53474">
    <property type="entry name" value="alpha/beta-Hydrolases"/>
    <property type="match status" value="1"/>
</dbReference>
<sequence>MEAIIHAYKDTLLLLDYVNGSTSSSSSSSSTSSAQRPQPPNILLFIGGMYDNFRSPGYTDDLAALFPRDVPDQQWRVMHVQLSSAGRSFGLFDLDRDVHEMSAAITYIRETITQSSTTPIVIMGFSTGCQDVMHYLCSPGSRPRISGAIIQAPVSDREAILDEIKTNPSAKTAYDHALSIARATSAEKHKTTILPTNLTKHLIGSAPLTVSRFLSLVSPDSPAHPAMDDYFSSDLSDQRYLDTFGRIGSLDFLQPSKPDTPKSILILEGGSDASVPSHINKDLLLARWKTAIESAGRARMSPHSMIISNSKHDISGESIECRIARLVDMRRAVLHFLDDTVGHVGSEAQGSGAWKVWKSDKDAIEAEKGVDQVKL</sequence>
<name>A0AAN6IFH7_9EURO</name>
<dbReference type="Gene3D" id="3.40.50.1820">
    <property type="entry name" value="alpha/beta hydrolase"/>
    <property type="match status" value="1"/>
</dbReference>
<accession>A0AAN6IFH7</accession>
<reference evidence="1" key="1">
    <citation type="journal article" date="2022" name="bioRxiv">
        <title>Deciphering the potential niche of two novel black yeast fungi from a biological soil crust based on their genomes, phenotypes, and melanin regulation.</title>
        <authorList>
            <consortium name="DOE Joint Genome Institute"/>
            <person name="Carr E.C."/>
            <person name="Barton Q."/>
            <person name="Grambo S."/>
            <person name="Sullivan M."/>
            <person name="Renfro C.M."/>
            <person name="Kuo A."/>
            <person name="Pangilinan J."/>
            <person name="Lipzen A."/>
            <person name="Keymanesh K."/>
            <person name="Savage E."/>
            <person name="Barry K."/>
            <person name="Grigoriev I.V."/>
            <person name="Riekhof W.R."/>
            <person name="Harris S.S."/>
        </authorList>
    </citation>
    <scope>NUCLEOTIDE SEQUENCE</scope>
    <source>
        <strain evidence="1">JF 03-4F</strain>
    </source>
</reference>
<proteinExistence type="predicted"/>